<evidence type="ECO:0000256" key="1">
    <source>
        <dbReference type="SAM" id="Phobius"/>
    </source>
</evidence>
<evidence type="ECO:0000313" key="2">
    <source>
        <dbReference type="EMBL" id="HGG00180.1"/>
    </source>
</evidence>
<proteinExistence type="predicted"/>
<keyword evidence="1" id="KW-0812">Transmembrane</keyword>
<protein>
    <submittedName>
        <fullName evidence="2">Uncharacterized protein</fullName>
    </submittedName>
</protein>
<dbReference type="AlphaFoldDB" id="A0A7C3ZG02"/>
<sequence length="175" mass="20610">MRNDEREISRKIIKALQKHQRPKFFDTNRLIFAAISSFFVMTIYAAYVWEKQPRVTITDLEVYHNVIISSETNIKMVLEFTTAHLKNRQCKAAAYFYYKNGSQVRSNIYGYQTTDGQLSTGESFRTPYEYSDYNNFTLYIPNKYFQKGDYTATVTTYCDSKFLGNIKTFQFTIGR</sequence>
<keyword evidence="1" id="KW-0472">Membrane</keyword>
<name>A0A7C3ZG02_9CYAN</name>
<comment type="caution">
    <text evidence="2">The sequence shown here is derived from an EMBL/GenBank/DDBJ whole genome shotgun (WGS) entry which is preliminary data.</text>
</comment>
<organism evidence="2">
    <name type="scientific">Planktothricoides sp. SpSt-374</name>
    <dbReference type="NCBI Taxonomy" id="2282167"/>
    <lineage>
        <taxon>Bacteria</taxon>
        <taxon>Bacillati</taxon>
        <taxon>Cyanobacteriota</taxon>
        <taxon>Cyanophyceae</taxon>
        <taxon>Oscillatoriophycideae</taxon>
        <taxon>Oscillatoriales</taxon>
        <taxon>Oscillatoriaceae</taxon>
        <taxon>Planktothricoides</taxon>
    </lineage>
</organism>
<reference evidence="2" key="1">
    <citation type="journal article" date="2020" name="mSystems">
        <title>Genome- and Community-Level Interaction Insights into Carbon Utilization and Element Cycling Functions of Hydrothermarchaeota in Hydrothermal Sediment.</title>
        <authorList>
            <person name="Zhou Z."/>
            <person name="Liu Y."/>
            <person name="Xu W."/>
            <person name="Pan J."/>
            <person name="Luo Z.H."/>
            <person name="Li M."/>
        </authorList>
    </citation>
    <scope>NUCLEOTIDE SEQUENCE [LARGE SCALE GENOMIC DNA]</scope>
    <source>
        <strain evidence="2">SpSt-374</strain>
    </source>
</reference>
<gene>
    <name evidence="2" type="ORF">ENR15_05835</name>
</gene>
<keyword evidence="1" id="KW-1133">Transmembrane helix</keyword>
<accession>A0A7C3ZG02</accession>
<dbReference type="EMBL" id="DSPX01000056">
    <property type="protein sequence ID" value="HGG00180.1"/>
    <property type="molecule type" value="Genomic_DNA"/>
</dbReference>
<feature type="transmembrane region" description="Helical" evidence="1">
    <location>
        <begin position="30"/>
        <end position="49"/>
    </location>
</feature>